<dbReference type="PANTHER" id="PTHR21180">
    <property type="entry name" value="ENDONUCLEASE/EXONUCLEASE/PHOSPHATASE FAMILY DOMAIN-CONTAINING PROTEIN 1"/>
    <property type="match status" value="1"/>
</dbReference>
<dbReference type="EMBL" id="BAHC01000107">
    <property type="protein sequence ID" value="GAB90572.1"/>
    <property type="molecule type" value="Genomic_DNA"/>
</dbReference>
<evidence type="ECO:0000256" key="2">
    <source>
        <dbReference type="SAM" id="Phobius"/>
    </source>
</evidence>
<keyword evidence="4" id="KW-0238">DNA-binding</keyword>
<dbReference type="InterPro" id="IPR019554">
    <property type="entry name" value="Soluble_ligand-bd"/>
</dbReference>
<dbReference type="Gene3D" id="3.10.560.10">
    <property type="entry name" value="Outer membrane lipoprotein wza domain like"/>
    <property type="match status" value="1"/>
</dbReference>
<feature type="region of interest" description="Disordered" evidence="1">
    <location>
        <begin position="1"/>
        <end position="86"/>
    </location>
</feature>
<feature type="transmembrane region" description="Helical" evidence="2">
    <location>
        <begin position="98"/>
        <end position="118"/>
    </location>
</feature>
<accession>K6WEF9</accession>
<dbReference type="NCBIfam" id="TIGR00426">
    <property type="entry name" value="competence protein ComEA helix-hairpin-helix repeat region"/>
    <property type="match status" value="1"/>
</dbReference>
<dbReference type="GO" id="GO:0015627">
    <property type="term" value="C:type II protein secretion system complex"/>
    <property type="evidence" value="ECO:0007669"/>
    <property type="project" value="TreeGrafter"/>
</dbReference>
<dbReference type="GO" id="GO:0015628">
    <property type="term" value="P:protein secretion by the type II secretion system"/>
    <property type="evidence" value="ECO:0007669"/>
    <property type="project" value="TreeGrafter"/>
</dbReference>
<proteinExistence type="predicted"/>
<sequence>MSTAASRPPRRRSALDRLSTPAPDVDTGAPGSVDPTPDPPASSAWPDGGWGFARPPAWLEPLGPEDRPSSDAADGDEFGASDDEETSPRRLFAIAPPAAIALILVGVLACAVAGFALLRGGSEPPVSVAFPASPGPTTHAGTAPPSPSPQTSAPPDDLVVSVVGLVHRPGLIHLPPDARVADAIDRAGGARKNADLLSLNLAQRLRDGDQILVGYTGGGGRLALRSAVVGASAGAGDVSSGTGASAPTTSGGPAPAATVDLNTATEDQLDALPGVGPVTARAIIAWRETHGRFDSVEQLAEVDGIGPARLAKLRELVTV</sequence>
<dbReference type="InterPro" id="IPR051675">
    <property type="entry name" value="Endo/Exo/Phosphatase_dom_1"/>
</dbReference>
<evidence type="ECO:0000259" key="3">
    <source>
        <dbReference type="SMART" id="SM00278"/>
    </source>
</evidence>
<feature type="compositionally biased region" description="Acidic residues" evidence="1">
    <location>
        <begin position="73"/>
        <end position="85"/>
    </location>
</feature>
<protein>
    <submittedName>
        <fullName evidence="4">Putative DNA-binding protein</fullName>
    </submittedName>
</protein>
<feature type="compositionally biased region" description="Low complexity" evidence="1">
    <location>
        <begin position="131"/>
        <end position="155"/>
    </location>
</feature>
<keyword evidence="2" id="KW-1133">Transmembrane helix</keyword>
<dbReference type="InterPro" id="IPR010994">
    <property type="entry name" value="RuvA_2-like"/>
</dbReference>
<dbReference type="STRING" id="1108045.GORHZ_107_00170"/>
<dbReference type="eggNOG" id="COG1555">
    <property type="taxonomic scope" value="Bacteria"/>
</dbReference>
<dbReference type="InterPro" id="IPR004509">
    <property type="entry name" value="Competence_ComEA_HhH"/>
</dbReference>
<evidence type="ECO:0000313" key="4">
    <source>
        <dbReference type="EMBL" id="GAB90572.1"/>
    </source>
</evidence>
<dbReference type="GO" id="GO:0006281">
    <property type="term" value="P:DNA repair"/>
    <property type="evidence" value="ECO:0007669"/>
    <property type="project" value="InterPro"/>
</dbReference>
<dbReference type="OrthoDB" id="9758724at2"/>
<dbReference type="Gene3D" id="1.10.150.320">
    <property type="entry name" value="Photosystem II 12 kDa extrinsic protein"/>
    <property type="match status" value="1"/>
</dbReference>
<keyword evidence="2" id="KW-0812">Transmembrane</keyword>
<dbReference type="SMART" id="SM00278">
    <property type="entry name" value="HhH1"/>
    <property type="match status" value="2"/>
</dbReference>
<comment type="caution">
    <text evidence="4">The sequence shown here is derived from an EMBL/GenBank/DDBJ whole genome shotgun (WGS) entry which is preliminary data.</text>
</comment>
<feature type="region of interest" description="Disordered" evidence="1">
    <location>
        <begin position="235"/>
        <end position="257"/>
    </location>
</feature>
<reference evidence="4 5" key="1">
    <citation type="submission" date="2012-08" db="EMBL/GenBank/DDBJ databases">
        <title>Whole genome shotgun sequence of Gordonia rhizosphera NBRC 16068.</title>
        <authorList>
            <person name="Takarada H."/>
            <person name="Isaki S."/>
            <person name="Hosoyama A."/>
            <person name="Tsuchikane K."/>
            <person name="Katsumata H."/>
            <person name="Baba S."/>
            <person name="Ohji S."/>
            <person name="Yamazaki S."/>
            <person name="Fujita N."/>
        </authorList>
    </citation>
    <scope>NUCLEOTIDE SEQUENCE [LARGE SCALE GENOMIC DNA]</scope>
    <source>
        <strain evidence="4 5">NBRC 16068</strain>
    </source>
</reference>
<dbReference type="Pfam" id="PF12836">
    <property type="entry name" value="HHH_3"/>
    <property type="match status" value="1"/>
</dbReference>
<dbReference type="InterPro" id="IPR003583">
    <property type="entry name" value="Hlx-hairpin-Hlx_DNA-bd_motif"/>
</dbReference>
<dbReference type="SUPFAM" id="SSF47781">
    <property type="entry name" value="RuvA domain 2-like"/>
    <property type="match status" value="1"/>
</dbReference>
<dbReference type="Pfam" id="PF10531">
    <property type="entry name" value="SLBB"/>
    <property type="match status" value="1"/>
</dbReference>
<gene>
    <name evidence="4" type="ORF">GORHZ_107_00170</name>
</gene>
<feature type="domain" description="Helix-hairpin-helix DNA-binding motif class 1" evidence="3">
    <location>
        <begin position="267"/>
        <end position="286"/>
    </location>
</feature>
<dbReference type="PANTHER" id="PTHR21180:SF32">
    <property type="entry name" value="ENDONUCLEASE_EXONUCLEASE_PHOSPHATASE FAMILY DOMAIN-CONTAINING PROTEIN 1"/>
    <property type="match status" value="1"/>
</dbReference>
<evidence type="ECO:0000313" key="5">
    <source>
        <dbReference type="Proteomes" id="UP000008363"/>
    </source>
</evidence>
<dbReference type="AlphaFoldDB" id="K6WEF9"/>
<feature type="region of interest" description="Disordered" evidence="1">
    <location>
        <begin position="129"/>
        <end position="156"/>
    </location>
</feature>
<feature type="domain" description="Helix-hairpin-helix DNA-binding motif class 1" evidence="3">
    <location>
        <begin position="297"/>
        <end position="316"/>
    </location>
</feature>
<dbReference type="GO" id="GO:0003677">
    <property type="term" value="F:DNA binding"/>
    <property type="evidence" value="ECO:0007669"/>
    <property type="project" value="UniProtKB-KW"/>
</dbReference>
<dbReference type="RefSeq" id="WP_006333451.1">
    <property type="nucleotide sequence ID" value="NZ_BAHC01000107.1"/>
</dbReference>
<evidence type="ECO:0000256" key="1">
    <source>
        <dbReference type="SAM" id="MobiDB-lite"/>
    </source>
</evidence>
<name>K6WEF9_9ACTN</name>
<keyword evidence="2" id="KW-0472">Membrane</keyword>
<dbReference type="Proteomes" id="UP000008363">
    <property type="component" value="Unassembled WGS sequence"/>
</dbReference>
<keyword evidence="5" id="KW-1185">Reference proteome</keyword>
<organism evidence="4 5">
    <name type="scientific">Gordonia rhizosphera NBRC 16068</name>
    <dbReference type="NCBI Taxonomy" id="1108045"/>
    <lineage>
        <taxon>Bacteria</taxon>
        <taxon>Bacillati</taxon>
        <taxon>Actinomycetota</taxon>
        <taxon>Actinomycetes</taxon>
        <taxon>Mycobacteriales</taxon>
        <taxon>Gordoniaceae</taxon>
        <taxon>Gordonia</taxon>
    </lineage>
</organism>